<dbReference type="STRING" id="370622.LA66_20045"/>
<comment type="subcellular location">
    <subcellularLocation>
        <location evidence="1">Cell inner membrane</location>
        <topology evidence="1">Multi-pass membrane protein</topology>
    </subcellularLocation>
    <subcellularLocation>
        <location evidence="8">Cell membrane</location>
        <topology evidence="8">Multi-pass membrane protein</topology>
    </subcellularLocation>
</comment>
<sequence length="499" mass="53663">MEEQVSAYVAREPKAALPPPGSERGVFGWTRTHLFATPFDSVLTIVLSLFVAWLAWNIYQWGFATAVFTGQDRTACLAQDGQAVGACWAFIRARFSQFVYGLYPVDQRWRVDLVFAAFAVLLVAVAIPRVPFKKLTAVLLLAVLPPVALVLLTGGRFTLGGGAIALFFLIAAAIAVAQAVAKSPLVNRHVMMKAAKVLLAVSLVAIFANYVLSSGRVSILTYRFSQLSAVALFAALGANLLALAATAATAERKSAAVSLIVPPIVAAALTLVLTTHFGLSHVPTNLWGGLLVTLVVAVVGIVASLPIGILLALGRVSSMPAVRLLSVIFIEFWRGVPLITVLFMANFMLPLFMPAGTSFNQLLRVLVGVALFSAAYMAEVIRGGLQAIPKGQYEGADAMALTYWQKMRMIILPQALRLVIPGIVNTFIGLFKDTSLVYIIGIADLLGTVRRGFNDPAWITPSTPATGLVFAGFVFWLFCFAMSRYSIYMEGRLSTGHKH</sequence>
<evidence type="ECO:0000256" key="4">
    <source>
        <dbReference type="ARBA" id="ARBA00022475"/>
    </source>
</evidence>
<proteinExistence type="inferred from homology"/>
<evidence type="ECO:0000256" key="5">
    <source>
        <dbReference type="ARBA" id="ARBA00022692"/>
    </source>
</evidence>
<feature type="transmembrane region" description="Helical" evidence="8">
    <location>
        <begin position="34"/>
        <end position="56"/>
    </location>
</feature>
<dbReference type="PANTHER" id="PTHR30614:SF41">
    <property type="entry name" value="INNER MEMBRANE AMINO-ACID ABC TRANSPORTER PERMEASE PROTEIN YHDY"/>
    <property type="match status" value="1"/>
</dbReference>
<dbReference type="Gene3D" id="1.10.3720.10">
    <property type="entry name" value="MetI-like"/>
    <property type="match status" value="1"/>
</dbReference>
<dbReference type="Pfam" id="PF00528">
    <property type="entry name" value="BPD_transp_1"/>
    <property type="match status" value="1"/>
</dbReference>
<keyword evidence="6 8" id="KW-1133">Transmembrane helix</keyword>
<reference evidence="10 11" key="1">
    <citation type="submission" date="2014-09" db="EMBL/GenBank/DDBJ databases">
        <title>Isolation and characterization of Aurantimonas altamirensis ON-56566 from clinical sample following a dog bite.</title>
        <authorList>
            <person name="Eshaghi A."/>
            <person name="Li A."/>
            <person name="Shahinas D."/>
            <person name="Bahn P."/>
            <person name="Kus J.V."/>
            <person name="Patel S.N."/>
        </authorList>
    </citation>
    <scope>NUCLEOTIDE SEQUENCE [LARGE SCALE GENOMIC DNA]</scope>
    <source>
        <strain evidence="10 11">ON-56566</strain>
    </source>
</reference>
<keyword evidence="4" id="KW-1003">Cell membrane</keyword>
<dbReference type="GO" id="GO:0022857">
    <property type="term" value="F:transmembrane transporter activity"/>
    <property type="evidence" value="ECO:0007669"/>
    <property type="project" value="InterPro"/>
</dbReference>
<feature type="transmembrane region" description="Helical" evidence="8">
    <location>
        <begin position="361"/>
        <end position="381"/>
    </location>
</feature>
<feature type="transmembrane region" description="Helical" evidence="8">
    <location>
        <begin position="463"/>
        <end position="482"/>
    </location>
</feature>
<evidence type="ECO:0000313" key="10">
    <source>
        <dbReference type="EMBL" id="KHJ53001.1"/>
    </source>
</evidence>
<evidence type="ECO:0000313" key="11">
    <source>
        <dbReference type="Proteomes" id="UP000030826"/>
    </source>
</evidence>
<dbReference type="GO" id="GO:0006865">
    <property type="term" value="P:amino acid transport"/>
    <property type="evidence" value="ECO:0007669"/>
    <property type="project" value="TreeGrafter"/>
</dbReference>
<feature type="transmembrane region" description="Helical" evidence="8">
    <location>
        <begin position="286"/>
        <end position="312"/>
    </location>
</feature>
<organism evidence="10 11">
    <name type="scientific">Aureimonas altamirensis</name>
    <dbReference type="NCBI Taxonomy" id="370622"/>
    <lineage>
        <taxon>Bacteria</taxon>
        <taxon>Pseudomonadati</taxon>
        <taxon>Pseudomonadota</taxon>
        <taxon>Alphaproteobacteria</taxon>
        <taxon>Hyphomicrobiales</taxon>
        <taxon>Aurantimonadaceae</taxon>
        <taxon>Aureimonas</taxon>
    </lineage>
</organism>
<dbReference type="PANTHER" id="PTHR30614">
    <property type="entry name" value="MEMBRANE COMPONENT OF AMINO ACID ABC TRANSPORTER"/>
    <property type="match status" value="1"/>
</dbReference>
<accession>A0A0B1Q0K6</accession>
<evidence type="ECO:0000256" key="1">
    <source>
        <dbReference type="ARBA" id="ARBA00004429"/>
    </source>
</evidence>
<protein>
    <submittedName>
        <fullName evidence="10">Amino acid ABC transporter permease</fullName>
    </submittedName>
</protein>
<evidence type="ECO:0000259" key="9">
    <source>
        <dbReference type="PROSITE" id="PS50928"/>
    </source>
</evidence>
<evidence type="ECO:0000256" key="7">
    <source>
        <dbReference type="ARBA" id="ARBA00023136"/>
    </source>
</evidence>
<evidence type="ECO:0000256" key="3">
    <source>
        <dbReference type="ARBA" id="ARBA00022448"/>
    </source>
</evidence>
<dbReference type="CDD" id="cd06261">
    <property type="entry name" value="TM_PBP2"/>
    <property type="match status" value="1"/>
</dbReference>
<feature type="transmembrane region" description="Helical" evidence="8">
    <location>
        <begin position="415"/>
        <end position="443"/>
    </location>
</feature>
<feature type="transmembrane region" description="Helical" evidence="8">
    <location>
        <begin position="224"/>
        <end position="243"/>
    </location>
</feature>
<dbReference type="InterPro" id="IPR035906">
    <property type="entry name" value="MetI-like_sf"/>
</dbReference>
<feature type="transmembrane region" description="Helical" evidence="8">
    <location>
        <begin position="109"/>
        <end position="128"/>
    </location>
</feature>
<feature type="transmembrane region" description="Helical" evidence="8">
    <location>
        <begin position="324"/>
        <end position="349"/>
    </location>
</feature>
<dbReference type="AlphaFoldDB" id="A0A0B1Q0K6"/>
<keyword evidence="3 8" id="KW-0813">Transport</keyword>
<comment type="similarity">
    <text evidence="2">Belongs to the binding-protein-dependent transport system permease family. HisMQ subfamily.</text>
</comment>
<dbReference type="GO" id="GO:0043190">
    <property type="term" value="C:ATP-binding cassette (ABC) transporter complex"/>
    <property type="evidence" value="ECO:0007669"/>
    <property type="project" value="InterPro"/>
</dbReference>
<gene>
    <name evidence="10" type="ORF">LA66_20045</name>
</gene>
<dbReference type="SUPFAM" id="SSF161098">
    <property type="entry name" value="MetI-like"/>
    <property type="match status" value="1"/>
</dbReference>
<dbReference type="EMBL" id="JRFJ01000009">
    <property type="protein sequence ID" value="KHJ53001.1"/>
    <property type="molecule type" value="Genomic_DNA"/>
</dbReference>
<feature type="transmembrane region" description="Helical" evidence="8">
    <location>
        <begin position="255"/>
        <end position="274"/>
    </location>
</feature>
<evidence type="ECO:0000256" key="6">
    <source>
        <dbReference type="ARBA" id="ARBA00022989"/>
    </source>
</evidence>
<feature type="transmembrane region" description="Helical" evidence="8">
    <location>
        <begin position="159"/>
        <end position="181"/>
    </location>
</feature>
<keyword evidence="5 8" id="KW-0812">Transmembrane</keyword>
<dbReference type="PROSITE" id="PS50928">
    <property type="entry name" value="ABC_TM1"/>
    <property type="match status" value="1"/>
</dbReference>
<feature type="transmembrane region" description="Helical" evidence="8">
    <location>
        <begin position="193"/>
        <end position="212"/>
    </location>
</feature>
<feature type="domain" description="ABC transmembrane type-1" evidence="9">
    <location>
        <begin position="290"/>
        <end position="481"/>
    </location>
</feature>
<name>A0A0B1Q0K6_9HYPH</name>
<evidence type="ECO:0000256" key="2">
    <source>
        <dbReference type="ARBA" id="ARBA00010072"/>
    </source>
</evidence>
<dbReference type="InterPro" id="IPR000515">
    <property type="entry name" value="MetI-like"/>
</dbReference>
<dbReference type="InterPro" id="IPR043429">
    <property type="entry name" value="ArtM/GltK/GlnP/TcyL/YhdX-like"/>
</dbReference>
<dbReference type="RefSeq" id="WP_039196065.1">
    <property type="nucleotide sequence ID" value="NZ_JRFJ01000009.1"/>
</dbReference>
<dbReference type="Proteomes" id="UP000030826">
    <property type="component" value="Unassembled WGS sequence"/>
</dbReference>
<dbReference type="InterPro" id="IPR010065">
    <property type="entry name" value="AA_ABC_transptr_permease_3TM"/>
</dbReference>
<comment type="caution">
    <text evidence="10">The sequence shown here is derived from an EMBL/GenBank/DDBJ whole genome shotgun (WGS) entry which is preliminary data.</text>
</comment>
<evidence type="ECO:0000256" key="8">
    <source>
        <dbReference type="RuleBase" id="RU363032"/>
    </source>
</evidence>
<dbReference type="OrthoDB" id="9771188at2"/>
<dbReference type="NCBIfam" id="TIGR01726">
    <property type="entry name" value="HEQRo_perm_3TM"/>
    <property type="match status" value="1"/>
</dbReference>
<keyword evidence="7 8" id="KW-0472">Membrane</keyword>
<feature type="transmembrane region" description="Helical" evidence="8">
    <location>
        <begin position="135"/>
        <end position="153"/>
    </location>
</feature>